<dbReference type="InterPro" id="IPR005715">
    <property type="entry name" value="Glu_5kinase/COase_Synthase"/>
</dbReference>
<keyword evidence="6 8" id="KW-0418">Kinase</keyword>
<evidence type="ECO:0000256" key="8">
    <source>
        <dbReference type="HAMAP-Rule" id="MF_00456"/>
    </source>
</evidence>
<dbReference type="PANTHER" id="PTHR43654">
    <property type="entry name" value="GLUTAMATE 5-KINASE"/>
    <property type="match status" value="1"/>
</dbReference>
<keyword evidence="3 8" id="KW-0641">Proline biosynthesis</keyword>
<dbReference type="PANTHER" id="PTHR43654:SF1">
    <property type="entry name" value="ISOPENTENYL PHOSPHATE KINASE"/>
    <property type="match status" value="1"/>
</dbReference>
<evidence type="ECO:0000256" key="2">
    <source>
        <dbReference type="ARBA" id="ARBA00022605"/>
    </source>
</evidence>
<name>A0ABR9ANS3_9BACT</name>
<dbReference type="InterPro" id="IPR002478">
    <property type="entry name" value="PUA"/>
</dbReference>
<evidence type="ECO:0000256" key="3">
    <source>
        <dbReference type="ARBA" id="ARBA00022650"/>
    </source>
</evidence>
<comment type="catalytic activity">
    <reaction evidence="8">
        <text>L-glutamate + ATP = L-glutamyl 5-phosphate + ADP</text>
        <dbReference type="Rhea" id="RHEA:14877"/>
        <dbReference type="ChEBI" id="CHEBI:29985"/>
        <dbReference type="ChEBI" id="CHEBI:30616"/>
        <dbReference type="ChEBI" id="CHEBI:58274"/>
        <dbReference type="ChEBI" id="CHEBI:456216"/>
        <dbReference type="EC" id="2.7.2.11"/>
    </reaction>
</comment>
<dbReference type="Gene3D" id="3.40.1160.10">
    <property type="entry name" value="Acetylglutamate kinase-like"/>
    <property type="match status" value="1"/>
</dbReference>
<dbReference type="InterPro" id="IPR036974">
    <property type="entry name" value="PUA_sf"/>
</dbReference>
<dbReference type="Pfam" id="PF01472">
    <property type="entry name" value="PUA"/>
    <property type="match status" value="1"/>
</dbReference>
<dbReference type="InterPro" id="IPR015947">
    <property type="entry name" value="PUA-like_sf"/>
</dbReference>
<organism evidence="10 11">
    <name type="scientific">Echinicola arenosa</name>
    <dbReference type="NCBI Taxonomy" id="2774144"/>
    <lineage>
        <taxon>Bacteria</taxon>
        <taxon>Pseudomonadati</taxon>
        <taxon>Bacteroidota</taxon>
        <taxon>Cytophagia</taxon>
        <taxon>Cytophagales</taxon>
        <taxon>Cyclobacteriaceae</taxon>
        <taxon>Echinicola</taxon>
    </lineage>
</organism>
<dbReference type="EMBL" id="JACYTQ010000005">
    <property type="protein sequence ID" value="MBD8489966.1"/>
    <property type="molecule type" value="Genomic_DNA"/>
</dbReference>
<evidence type="ECO:0000313" key="11">
    <source>
        <dbReference type="Proteomes" id="UP000647133"/>
    </source>
</evidence>
<dbReference type="InterPro" id="IPR041739">
    <property type="entry name" value="G5K_ProB"/>
</dbReference>
<dbReference type="CDD" id="cd21157">
    <property type="entry name" value="PUA_G5K"/>
    <property type="match status" value="1"/>
</dbReference>
<keyword evidence="4 8" id="KW-0808">Transferase</keyword>
<accession>A0ABR9ANS3</accession>
<dbReference type="GO" id="GO:0004349">
    <property type="term" value="F:glutamate 5-kinase activity"/>
    <property type="evidence" value="ECO:0007669"/>
    <property type="project" value="UniProtKB-EC"/>
</dbReference>
<keyword evidence="1 8" id="KW-0963">Cytoplasm</keyword>
<feature type="domain" description="PUA" evidence="9">
    <location>
        <begin position="278"/>
        <end position="351"/>
    </location>
</feature>
<dbReference type="PRINTS" id="PR00474">
    <property type="entry name" value="GLU5KINASE"/>
</dbReference>
<dbReference type="InterPro" id="IPR011529">
    <property type="entry name" value="Glu_5kinase"/>
</dbReference>
<proteinExistence type="inferred from homology"/>
<comment type="similarity">
    <text evidence="8">Belongs to the glutamate 5-kinase family.</text>
</comment>
<sequence>MVQQKGKTVVIKIGSNVLTQADGQPDKSRMESLVRQMVYLREQGLQLILITSGAVAFGRKSTIFEEKTDPVVQKQILAAVGQVELINAYKSFFGNRQTPIAQIMVTKSDFRDRKHYLNMKNCLEGLLKNNILPVINENDTVSVTELMFTDNDELAGLVAAMMDAEILLLLSNVDGIYKGHPSDPDAELIERVDANTPSMGNYISSSKSSFGRGGMLTKMNMAKKSADLGIGVVIANGKREDVLIDYFHNRLRCTFFEPSRAKHNPKKWIAHSDHYSKGELVINSGAENALMSNKITSLLPIGVLEVRGDFIKGEILRIISEDGRKIGLGKAAYGAKVASEKIGQSNQKPIIHYDYLYLHQNNQ</sequence>
<comment type="subcellular location">
    <subcellularLocation>
        <location evidence="8">Cytoplasm</location>
    </subcellularLocation>
</comment>
<dbReference type="NCBIfam" id="TIGR01027">
    <property type="entry name" value="proB"/>
    <property type="match status" value="1"/>
</dbReference>
<feature type="binding site" evidence="8">
    <location>
        <position position="12"/>
    </location>
    <ligand>
        <name>ATP</name>
        <dbReference type="ChEBI" id="CHEBI:30616"/>
    </ligand>
</feature>
<protein>
    <recommendedName>
        <fullName evidence="8">Glutamate 5-kinase</fullName>
        <ecNumber evidence="8">2.7.2.11</ecNumber>
    </recommendedName>
    <alternativeName>
        <fullName evidence="8">Gamma-glutamyl kinase</fullName>
        <shortName evidence="8">GK</shortName>
    </alternativeName>
</protein>
<dbReference type="SMART" id="SM00359">
    <property type="entry name" value="PUA"/>
    <property type="match status" value="1"/>
</dbReference>
<evidence type="ECO:0000256" key="4">
    <source>
        <dbReference type="ARBA" id="ARBA00022679"/>
    </source>
</evidence>
<feature type="binding site" evidence="8">
    <location>
        <position position="52"/>
    </location>
    <ligand>
        <name>substrate</name>
    </ligand>
</feature>
<evidence type="ECO:0000256" key="7">
    <source>
        <dbReference type="ARBA" id="ARBA00022840"/>
    </source>
</evidence>
<dbReference type="HAMAP" id="MF_00456">
    <property type="entry name" value="ProB"/>
    <property type="match status" value="1"/>
</dbReference>
<dbReference type="InterPro" id="IPR001057">
    <property type="entry name" value="Glu/AcGlu_kinase"/>
</dbReference>
<comment type="function">
    <text evidence="8">Catalyzes the transfer of a phosphate group to glutamate to form L-glutamate 5-phosphate.</text>
</comment>
<feature type="binding site" evidence="8">
    <location>
        <position position="151"/>
    </location>
    <ligand>
        <name>substrate</name>
    </ligand>
</feature>
<dbReference type="SUPFAM" id="SSF88697">
    <property type="entry name" value="PUA domain-like"/>
    <property type="match status" value="1"/>
</dbReference>
<evidence type="ECO:0000259" key="9">
    <source>
        <dbReference type="SMART" id="SM00359"/>
    </source>
</evidence>
<dbReference type="Proteomes" id="UP000647133">
    <property type="component" value="Unassembled WGS sequence"/>
</dbReference>
<dbReference type="InterPro" id="IPR001048">
    <property type="entry name" value="Asp/Glu/Uridylate_kinase"/>
</dbReference>
<comment type="caution">
    <text evidence="10">The sequence shown here is derived from an EMBL/GenBank/DDBJ whole genome shotgun (WGS) entry which is preliminary data.</text>
</comment>
<evidence type="ECO:0000256" key="1">
    <source>
        <dbReference type="ARBA" id="ARBA00022490"/>
    </source>
</evidence>
<evidence type="ECO:0000256" key="6">
    <source>
        <dbReference type="ARBA" id="ARBA00022777"/>
    </source>
</evidence>
<gene>
    <name evidence="8 10" type="primary">proB</name>
    <name evidence="10" type="ORF">IFO69_14510</name>
</gene>
<dbReference type="RefSeq" id="WP_192010853.1">
    <property type="nucleotide sequence ID" value="NZ_JACYTQ010000005.1"/>
</dbReference>
<keyword evidence="2 8" id="KW-0028">Amino-acid biosynthesis</keyword>
<keyword evidence="5 8" id="KW-0547">Nucleotide-binding</keyword>
<dbReference type="EC" id="2.7.2.11" evidence="8"/>
<dbReference type="Pfam" id="PF00696">
    <property type="entry name" value="AA_kinase"/>
    <property type="match status" value="1"/>
</dbReference>
<dbReference type="PIRSF" id="PIRSF000729">
    <property type="entry name" value="GK"/>
    <property type="match status" value="1"/>
</dbReference>
<evidence type="ECO:0000256" key="5">
    <source>
        <dbReference type="ARBA" id="ARBA00022741"/>
    </source>
</evidence>
<reference evidence="10 11" key="1">
    <citation type="submission" date="2020-09" db="EMBL/GenBank/DDBJ databases">
        <title>Echinicola sp. CAU 1574 isolated from sand of Sido Beach.</title>
        <authorList>
            <person name="Kim W."/>
        </authorList>
    </citation>
    <scope>NUCLEOTIDE SEQUENCE [LARGE SCALE GENOMIC DNA]</scope>
    <source>
        <strain evidence="10 11">CAU 1574</strain>
    </source>
</reference>
<keyword evidence="11" id="KW-1185">Reference proteome</keyword>
<feature type="binding site" evidence="8">
    <location>
        <position position="139"/>
    </location>
    <ligand>
        <name>substrate</name>
    </ligand>
</feature>
<evidence type="ECO:0000313" key="10">
    <source>
        <dbReference type="EMBL" id="MBD8489966.1"/>
    </source>
</evidence>
<dbReference type="Gene3D" id="2.30.130.10">
    <property type="entry name" value="PUA domain"/>
    <property type="match status" value="1"/>
</dbReference>
<dbReference type="SUPFAM" id="SSF53633">
    <property type="entry name" value="Carbamate kinase-like"/>
    <property type="match status" value="1"/>
</dbReference>
<dbReference type="InterPro" id="IPR036393">
    <property type="entry name" value="AceGlu_kinase-like_sf"/>
</dbReference>
<dbReference type="PROSITE" id="PS50890">
    <property type="entry name" value="PUA"/>
    <property type="match status" value="1"/>
</dbReference>
<comment type="pathway">
    <text evidence="8">Amino-acid biosynthesis; L-proline biosynthesis; L-glutamate 5-semialdehyde from L-glutamate: step 1/2.</text>
</comment>
<keyword evidence="7 8" id="KW-0067">ATP-binding</keyword>
<comment type="caution">
    <text evidence="8">Lacks conserved residue(s) required for the propagation of feature annotation.</text>
</comment>
<dbReference type="CDD" id="cd04242">
    <property type="entry name" value="AAK_G5K_ProB"/>
    <property type="match status" value="1"/>
</dbReference>